<gene>
    <name evidence="1" type="ORF">ABH853_08080</name>
</gene>
<accession>A0AAU7BKK4</accession>
<dbReference type="EMBL" id="CP157179">
    <property type="protein sequence ID" value="XBG32950.1"/>
    <property type="molecule type" value="Genomic_DNA"/>
</dbReference>
<name>A0AAU7BKK4_9PSED</name>
<sequence length="266" mass="29255">MPVQRNAVACSPLVEALQCLADEPAQVRYLNEVEPLLDVLCNSFVLDAVEQAGGRISAEQVAQWSQGQGDFLGMLLRHAEHDGSLQRSADGSWQLVDQGERPTSQAIWQELFKSYPEYFQIIHSVGRIGRHLSALLDGSQAFDTLQPRETSGASLARLVLGAAGQQHLLSGIGQTLAARLAQLPRGQRLRVLEFGFGGASFAELLYAGLDFDRLDYAYCVAEPELEQRLRDDCPALEVLGLEQLADAGTFRLGTGAYRLWPPWYRG</sequence>
<reference evidence="1" key="2">
    <citation type="submission" date="2024-05" db="EMBL/GenBank/DDBJ databases">
        <authorList>
            <person name="Mellies J."/>
            <person name="Newton I."/>
        </authorList>
    </citation>
    <scope>NUCLEOTIDE SEQUENCE</scope>
    <source>
        <strain evidence="1">13.2</strain>
    </source>
</reference>
<dbReference type="AlphaFoldDB" id="A0AAU7BKK4"/>
<reference evidence="1" key="1">
    <citation type="journal article" date="2019" name="Microbiol. Resour. Announc.">
        <title>Draft Genome Sequences of Five Environmental Bacterial Isolates That Degrade Polyethylene Terephthalate Plastic.</title>
        <authorList>
            <person name="Leon-Zayas R."/>
            <person name="Roberts C."/>
            <person name="Vague M."/>
            <person name="Mellies J.L."/>
        </authorList>
    </citation>
    <scope>NUCLEOTIDE SEQUENCE</scope>
    <source>
        <strain evidence="1">13.2</strain>
    </source>
</reference>
<proteinExistence type="predicted"/>
<protein>
    <submittedName>
        <fullName evidence="1">Uncharacterized protein</fullName>
    </submittedName>
</protein>
<evidence type="ECO:0000313" key="1">
    <source>
        <dbReference type="EMBL" id="XBG32950.1"/>
    </source>
</evidence>
<organism evidence="1">
    <name type="scientific">Pseudomonas sp. 13.2</name>
    <dbReference type="NCBI Taxonomy" id="3144665"/>
    <lineage>
        <taxon>Bacteria</taxon>
        <taxon>Pseudomonadati</taxon>
        <taxon>Pseudomonadota</taxon>
        <taxon>Gammaproteobacteria</taxon>
        <taxon>Pseudomonadales</taxon>
        <taxon>Pseudomonadaceae</taxon>
        <taxon>Pseudomonas</taxon>
    </lineage>
</organism>